<dbReference type="Pfam" id="PF13463">
    <property type="entry name" value="HTH_27"/>
    <property type="match status" value="1"/>
</dbReference>
<dbReference type="NCBIfam" id="NF047395">
    <property type="entry name" value="TransRegLtdR"/>
    <property type="match status" value="1"/>
</dbReference>
<dbReference type="PROSITE" id="PS50995">
    <property type="entry name" value="HTH_MARR_2"/>
    <property type="match status" value="1"/>
</dbReference>
<reference evidence="5" key="2">
    <citation type="submission" date="2020-09" db="EMBL/GenBank/DDBJ databases">
        <authorList>
            <person name="Sun Q."/>
            <person name="Zhou Y."/>
        </authorList>
    </citation>
    <scope>NUCLEOTIDE SEQUENCE</scope>
    <source>
        <strain evidence="5">CGMCC 1.12921</strain>
    </source>
</reference>
<name>A0A8J2V5J9_9PROT</name>
<keyword evidence="3" id="KW-0804">Transcription</keyword>
<keyword evidence="2" id="KW-0238">DNA-binding</keyword>
<dbReference type="Proteomes" id="UP000613582">
    <property type="component" value="Unassembled WGS sequence"/>
</dbReference>
<dbReference type="PANTHER" id="PTHR33164:SF102">
    <property type="entry name" value="TRANSCRIPTIONAL REGULATORY PROTEIN"/>
    <property type="match status" value="1"/>
</dbReference>
<evidence type="ECO:0000259" key="4">
    <source>
        <dbReference type="PROSITE" id="PS50995"/>
    </source>
</evidence>
<reference evidence="5" key="1">
    <citation type="journal article" date="2014" name="Int. J. Syst. Evol. Microbiol.">
        <title>Complete genome sequence of Corynebacterium casei LMG S-19264T (=DSM 44701T), isolated from a smear-ripened cheese.</title>
        <authorList>
            <consortium name="US DOE Joint Genome Institute (JGI-PGF)"/>
            <person name="Walter F."/>
            <person name="Albersmeier A."/>
            <person name="Kalinowski J."/>
            <person name="Ruckert C."/>
        </authorList>
    </citation>
    <scope>NUCLEOTIDE SEQUENCE</scope>
    <source>
        <strain evidence="5">CGMCC 1.12921</strain>
    </source>
</reference>
<evidence type="ECO:0000313" key="5">
    <source>
        <dbReference type="EMBL" id="GGD03019.1"/>
    </source>
</evidence>
<accession>A0A8J2V5J9</accession>
<dbReference type="PROSITE" id="PS01117">
    <property type="entry name" value="HTH_MARR_1"/>
    <property type="match status" value="1"/>
</dbReference>
<dbReference type="SUPFAM" id="SSF46785">
    <property type="entry name" value="Winged helix' DNA-binding domain"/>
    <property type="match status" value="1"/>
</dbReference>
<protein>
    <submittedName>
        <fullName evidence="5">MarR family transcriptional regulator</fullName>
    </submittedName>
</protein>
<dbReference type="InterPro" id="IPR000835">
    <property type="entry name" value="HTH_MarR-typ"/>
</dbReference>
<dbReference type="InterPro" id="IPR036390">
    <property type="entry name" value="WH_DNA-bd_sf"/>
</dbReference>
<feature type="domain" description="HTH marR-type" evidence="4">
    <location>
        <begin position="27"/>
        <end position="163"/>
    </location>
</feature>
<comment type="caution">
    <text evidence="5">The sequence shown here is derived from an EMBL/GenBank/DDBJ whole genome shotgun (WGS) entry which is preliminary data.</text>
</comment>
<evidence type="ECO:0000256" key="3">
    <source>
        <dbReference type="ARBA" id="ARBA00023163"/>
    </source>
</evidence>
<dbReference type="Gene3D" id="1.10.10.10">
    <property type="entry name" value="Winged helix-like DNA-binding domain superfamily/Winged helix DNA-binding domain"/>
    <property type="match status" value="1"/>
</dbReference>
<dbReference type="EMBL" id="BMGH01000001">
    <property type="protein sequence ID" value="GGD03019.1"/>
    <property type="molecule type" value="Genomic_DNA"/>
</dbReference>
<gene>
    <name evidence="5" type="ORF">GCM10011342_10030</name>
</gene>
<proteinExistence type="predicted"/>
<evidence type="ECO:0000256" key="2">
    <source>
        <dbReference type="ARBA" id="ARBA00023125"/>
    </source>
</evidence>
<dbReference type="InterPro" id="IPR039422">
    <property type="entry name" value="MarR/SlyA-like"/>
</dbReference>
<organism evidence="5 6">
    <name type="scientific">Aquisalinus flavus</name>
    <dbReference type="NCBI Taxonomy" id="1526572"/>
    <lineage>
        <taxon>Bacteria</taxon>
        <taxon>Pseudomonadati</taxon>
        <taxon>Pseudomonadota</taxon>
        <taxon>Alphaproteobacteria</taxon>
        <taxon>Parvularculales</taxon>
        <taxon>Parvularculaceae</taxon>
        <taxon>Aquisalinus</taxon>
    </lineage>
</organism>
<dbReference type="RefSeq" id="WP_188160178.1">
    <property type="nucleotide sequence ID" value="NZ_BMGH01000001.1"/>
</dbReference>
<dbReference type="AlphaFoldDB" id="A0A8J2V5J9"/>
<dbReference type="GO" id="GO:0006950">
    <property type="term" value="P:response to stress"/>
    <property type="evidence" value="ECO:0007669"/>
    <property type="project" value="TreeGrafter"/>
</dbReference>
<dbReference type="InterPro" id="IPR023187">
    <property type="entry name" value="Tscrpt_reg_MarR-type_CS"/>
</dbReference>
<dbReference type="InterPro" id="IPR036388">
    <property type="entry name" value="WH-like_DNA-bd_sf"/>
</dbReference>
<dbReference type="PANTHER" id="PTHR33164">
    <property type="entry name" value="TRANSCRIPTIONAL REGULATOR, MARR FAMILY"/>
    <property type="match status" value="1"/>
</dbReference>
<dbReference type="SMART" id="SM00347">
    <property type="entry name" value="HTH_MARR"/>
    <property type="match status" value="1"/>
</dbReference>
<sequence length="173" mass="19587">MVAGFSSGLQTKETLSGRENTDLEAAYQKLLQLIERLHRQLLDVIKSELERVGQTDVNAVQALLLYNIGDAELTAGELRTRGHYLGSNVSYNLKKLVDAGYISHERSKTDRRSVRVSLTDKGCDIRDMLVDMFERQLGSVEQVGDVHAEMMASASITLERLERFWGDQIRFRL</sequence>
<keyword evidence="1" id="KW-0805">Transcription regulation</keyword>
<evidence type="ECO:0000313" key="6">
    <source>
        <dbReference type="Proteomes" id="UP000613582"/>
    </source>
</evidence>
<dbReference type="GO" id="GO:0003677">
    <property type="term" value="F:DNA binding"/>
    <property type="evidence" value="ECO:0007669"/>
    <property type="project" value="UniProtKB-KW"/>
</dbReference>
<dbReference type="GO" id="GO:0003700">
    <property type="term" value="F:DNA-binding transcription factor activity"/>
    <property type="evidence" value="ECO:0007669"/>
    <property type="project" value="InterPro"/>
</dbReference>
<evidence type="ECO:0000256" key="1">
    <source>
        <dbReference type="ARBA" id="ARBA00023015"/>
    </source>
</evidence>
<keyword evidence="6" id="KW-1185">Reference proteome</keyword>